<dbReference type="EMBL" id="VDEP01000307">
    <property type="protein sequence ID" value="KAA1107859.1"/>
    <property type="molecule type" value="Genomic_DNA"/>
</dbReference>
<feature type="region of interest" description="Disordered" evidence="1">
    <location>
        <begin position="99"/>
        <end position="121"/>
    </location>
</feature>
<sequence>MNPSIIIMLAIFMAFIPASLASDVPCAKCKSRAWEVWRADYPVTGKCGYLSPDGKLCKEERSKMYYLCTNESCQKITIRNKRCLLGKQEGCTHENKFIYDESSTPSNHEAEPPEASSEGTSIRSEMIDGKTFYYFLE</sequence>
<dbReference type="Proteomes" id="UP000325313">
    <property type="component" value="Unassembled WGS sequence"/>
</dbReference>
<evidence type="ECO:0000313" key="5">
    <source>
        <dbReference type="Proteomes" id="UP000325313"/>
    </source>
</evidence>
<feature type="chain" id="PRO_5036366505" description="Secreted protein" evidence="2">
    <location>
        <begin position="22"/>
        <end position="137"/>
    </location>
</feature>
<comment type="caution">
    <text evidence="3">The sequence shown here is derived from an EMBL/GenBank/DDBJ whole genome shotgun (WGS) entry which is preliminary data.</text>
</comment>
<protein>
    <recommendedName>
        <fullName evidence="6">Secreted protein</fullName>
    </recommendedName>
</protein>
<evidence type="ECO:0000256" key="2">
    <source>
        <dbReference type="SAM" id="SignalP"/>
    </source>
</evidence>
<evidence type="ECO:0008006" key="6">
    <source>
        <dbReference type="Google" id="ProtNLM"/>
    </source>
</evidence>
<feature type="signal peptide" evidence="2">
    <location>
        <begin position="1"/>
        <end position="21"/>
    </location>
</feature>
<keyword evidence="2" id="KW-0732">Signal</keyword>
<accession>A0A5B0Q493</accession>
<proteinExistence type="predicted"/>
<evidence type="ECO:0000313" key="4">
    <source>
        <dbReference type="EMBL" id="KAA1115654.1"/>
    </source>
</evidence>
<name>A0A5B0Q493_PUCGR</name>
<reference evidence="3 5" key="1">
    <citation type="submission" date="2019-05" db="EMBL/GenBank/DDBJ databases">
        <title>Emergence of the Ug99 lineage of the wheat stem rust pathogen through somatic hybridization.</title>
        <authorList>
            <person name="Li F."/>
            <person name="Upadhyaya N.M."/>
            <person name="Sperschneider J."/>
            <person name="Matny O."/>
            <person name="Nguyen-Phuc H."/>
            <person name="Mago R."/>
            <person name="Raley C."/>
            <person name="Miller M.E."/>
            <person name="Silverstein K.A.T."/>
            <person name="Henningsen E."/>
            <person name="Hirsch C.D."/>
            <person name="Visser B."/>
            <person name="Pretorius Z.A."/>
            <person name="Steffenson B.J."/>
            <person name="Schwessinger B."/>
            <person name="Dodds P.N."/>
            <person name="Figueroa M."/>
        </authorList>
    </citation>
    <scope>NUCLEOTIDE SEQUENCE [LARGE SCALE GENOMIC DNA]</scope>
    <source>
        <strain evidence="3 5">Ug99</strain>
    </source>
</reference>
<organism evidence="3 5">
    <name type="scientific">Puccinia graminis f. sp. tritici</name>
    <dbReference type="NCBI Taxonomy" id="56615"/>
    <lineage>
        <taxon>Eukaryota</taxon>
        <taxon>Fungi</taxon>
        <taxon>Dikarya</taxon>
        <taxon>Basidiomycota</taxon>
        <taxon>Pucciniomycotina</taxon>
        <taxon>Pucciniomycetes</taxon>
        <taxon>Pucciniales</taxon>
        <taxon>Pucciniaceae</taxon>
        <taxon>Puccinia</taxon>
    </lineage>
</organism>
<dbReference type="AlphaFoldDB" id="A0A5B0Q493"/>
<evidence type="ECO:0000313" key="3">
    <source>
        <dbReference type="EMBL" id="KAA1107859.1"/>
    </source>
</evidence>
<evidence type="ECO:0000256" key="1">
    <source>
        <dbReference type="SAM" id="MobiDB-lite"/>
    </source>
</evidence>
<gene>
    <name evidence="4" type="ORF">PGTUg99_021377</name>
    <name evidence="3" type="ORF">PGTUg99_027284</name>
</gene>
<dbReference type="EMBL" id="VDEP01000272">
    <property type="protein sequence ID" value="KAA1115654.1"/>
    <property type="molecule type" value="Genomic_DNA"/>
</dbReference>